<evidence type="ECO:0000313" key="1">
    <source>
        <dbReference type="EMBL" id="TLU71819.1"/>
    </source>
</evidence>
<comment type="caution">
    <text evidence="1">The sequence shown here is derived from an EMBL/GenBank/DDBJ whole genome shotgun (WGS) entry which is preliminary data.</text>
</comment>
<sequence length="155" mass="16727">MNQPRIPTGTPGRAVVIHGRDQALAALEAARLLPARLVLLSAENAACFLGPLWWAALMDSLQREMLDAAATDLLDCGSSAGRCMEALRVGLRHLVLSPACPQFEAVRHRAEALGAHLVTRRPISFDLAGDRHDLLRRWLQADPDAAAEPGARSVL</sequence>
<dbReference type="AlphaFoldDB" id="A0A5R9J4B4"/>
<keyword evidence="2" id="KW-1185">Reference proteome</keyword>
<proteinExistence type="predicted"/>
<dbReference type="Proteomes" id="UP000305654">
    <property type="component" value="Unassembled WGS sequence"/>
</dbReference>
<gene>
    <name evidence="1" type="ORF">FE263_15275</name>
</gene>
<name>A0A5R9J4B4_9PROT</name>
<reference evidence="1 2" key="1">
    <citation type="submission" date="2019-05" db="EMBL/GenBank/DDBJ databases">
        <authorList>
            <person name="Pankratov T."/>
            <person name="Grouzdev D."/>
        </authorList>
    </citation>
    <scope>NUCLEOTIDE SEQUENCE [LARGE SCALE GENOMIC DNA]</scope>
    <source>
        <strain evidence="1 2">KEBCLARHB70R</strain>
    </source>
</reference>
<dbReference type="RefSeq" id="WP_138326889.1">
    <property type="nucleotide sequence ID" value="NZ_VCDI01000005.1"/>
</dbReference>
<evidence type="ECO:0000313" key="2">
    <source>
        <dbReference type="Proteomes" id="UP000305654"/>
    </source>
</evidence>
<protein>
    <submittedName>
        <fullName evidence="1">Uncharacterized protein</fullName>
    </submittedName>
</protein>
<dbReference type="OrthoDB" id="7218549at2"/>
<organism evidence="1 2">
    <name type="scientific">Lichenicoccus roseus</name>
    <dbReference type="NCBI Taxonomy" id="2683649"/>
    <lineage>
        <taxon>Bacteria</taxon>
        <taxon>Pseudomonadati</taxon>
        <taxon>Pseudomonadota</taxon>
        <taxon>Alphaproteobacteria</taxon>
        <taxon>Acetobacterales</taxon>
        <taxon>Acetobacteraceae</taxon>
        <taxon>Lichenicoccus</taxon>
    </lineage>
</organism>
<accession>A0A5R9J4B4</accession>
<dbReference type="EMBL" id="VCDI01000005">
    <property type="protein sequence ID" value="TLU71819.1"/>
    <property type="molecule type" value="Genomic_DNA"/>
</dbReference>